<name>A0A6B3SDT6_9LACT</name>
<evidence type="ECO:0000313" key="3">
    <source>
        <dbReference type="Proteomes" id="UP000477402"/>
    </source>
</evidence>
<reference evidence="2 3" key="1">
    <citation type="submission" date="2019-12" db="EMBL/GenBank/DDBJ databases">
        <title>Draft Genome Sequences of L. lactis strains MS22333, MS22334, MS22336, and MS22337, Isolated from Spontaneous Fermented Camel Milk in Ethiopia.</title>
        <authorList>
            <person name="Bragason E."/>
            <person name="Hansen E.B."/>
            <person name="Guya M.E."/>
            <person name="Berhe T."/>
        </authorList>
    </citation>
    <scope>NUCLEOTIDE SEQUENCE [LARGE SCALE GENOMIC DNA]</scope>
    <source>
        <strain evidence="2 3">MS22336</strain>
    </source>
</reference>
<dbReference type="RefSeq" id="WP_163646893.1">
    <property type="nucleotide sequence ID" value="NZ_RIGB01000017.1"/>
</dbReference>
<gene>
    <name evidence="2" type="ORF">GTP08_00760</name>
</gene>
<feature type="transmembrane region" description="Helical" evidence="1">
    <location>
        <begin position="134"/>
        <end position="156"/>
    </location>
</feature>
<organism evidence="2 3">
    <name type="scientific">Lactococcus lactis</name>
    <dbReference type="NCBI Taxonomy" id="1358"/>
    <lineage>
        <taxon>Bacteria</taxon>
        <taxon>Bacillati</taxon>
        <taxon>Bacillota</taxon>
        <taxon>Bacilli</taxon>
        <taxon>Lactobacillales</taxon>
        <taxon>Streptococcaceae</taxon>
        <taxon>Lactococcus</taxon>
    </lineage>
</organism>
<comment type="caution">
    <text evidence="2">The sequence shown here is derived from an EMBL/GenBank/DDBJ whole genome shotgun (WGS) entry which is preliminary data.</text>
</comment>
<dbReference type="EMBL" id="WWDJ01000003">
    <property type="protein sequence ID" value="NEX54275.1"/>
    <property type="molecule type" value="Genomic_DNA"/>
</dbReference>
<keyword evidence="1" id="KW-0472">Membrane</keyword>
<evidence type="ECO:0000256" key="1">
    <source>
        <dbReference type="SAM" id="Phobius"/>
    </source>
</evidence>
<dbReference type="AlphaFoldDB" id="A0A6B3SDT6"/>
<protein>
    <submittedName>
        <fullName evidence="2">Uncharacterized protein</fullName>
    </submittedName>
</protein>
<keyword evidence="1" id="KW-1133">Transmembrane helix</keyword>
<keyword evidence="1" id="KW-0812">Transmembrane</keyword>
<proteinExistence type="predicted"/>
<accession>A0A6B3SDT6</accession>
<evidence type="ECO:0000313" key="2">
    <source>
        <dbReference type="EMBL" id="NEX54275.1"/>
    </source>
</evidence>
<dbReference type="Proteomes" id="UP000477402">
    <property type="component" value="Unassembled WGS sequence"/>
</dbReference>
<sequence length="162" mass="18160">MKEKKVAKVLGVSELKNLSVDKFGNILSLINKKKIDPELAKQIMENSPEMFSAIKEYVNKTVPDLLKNIIDTSKEESMQKVEIIGEIQKTLSQSIAKEDIEQDERMFLYDKLIEFAKMLQDMDKEDKRFLEKHSAAIVSLATGIVAVGATILISAVGGQDED</sequence>